<keyword evidence="2" id="KW-0863">Zinc-finger</keyword>
<dbReference type="SMART" id="SM00614">
    <property type="entry name" value="ZnF_BED"/>
    <property type="match status" value="1"/>
</dbReference>
<dbReference type="Proteomes" id="UP000789396">
    <property type="component" value="Unassembled WGS sequence"/>
</dbReference>
<dbReference type="Pfam" id="PF02892">
    <property type="entry name" value="zf-BED"/>
    <property type="match status" value="1"/>
</dbReference>
<feature type="region of interest" description="Disordered" evidence="4">
    <location>
        <begin position="1"/>
        <end position="28"/>
    </location>
</feature>
<evidence type="ECO:0000256" key="3">
    <source>
        <dbReference type="ARBA" id="ARBA00022833"/>
    </source>
</evidence>
<name>A0A9N9DG59_9GLOM</name>
<dbReference type="InterPro" id="IPR003656">
    <property type="entry name" value="Znf_BED"/>
</dbReference>
<dbReference type="PANTHER" id="PTHR34396">
    <property type="entry name" value="OS03G0264950 PROTEIN-RELATED"/>
    <property type="match status" value="1"/>
</dbReference>
<feature type="domain" description="BED-type" evidence="5">
    <location>
        <begin position="51"/>
        <end position="96"/>
    </location>
</feature>
<reference evidence="6" key="1">
    <citation type="submission" date="2021-06" db="EMBL/GenBank/DDBJ databases">
        <authorList>
            <person name="Kallberg Y."/>
            <person name="Tangrot J."/>
            <person name="Rosling A."/>
        </authorList>
    </citation>
    <scope>NUCLEOTIDE SEQUENCE</scope>
    <source>
        <strain evidence="6">IN212</strain>
    </source>
</reference>
<dbReference type="GO" id="GO:0008270">
    <property type="term" value="F:zinc ion binding"/>
    <property type="evidence" value="ECO:0007669"/>
    <property type="project" value="UniProtKB-KW"/>
</dbReference>
<organism evidence="6 7">
    <name type="scientific">Racocetra fulgida</name>
    <dbReference type="NCBI Taxonomy" id="60492"/>
    <lineage>
        <taxon>Eukaryota</taxon>
        <taxon>Fungi</taxon>
        <taxon>Fungi incertae sedis</taxon>
        <taxon>Mucoromycota</taxon>
        <taxon>Glomeromycotina</taxon>
        <taxon>Glomeromycetes</taxon>
        <taxon>Diversisporales</taxon>
        <taxon>Gigasporaceae</taxon>
        <taxon>Racocetra</taxon>
    </lineage>
</organism>
<evidence type="ECO:0000313" key="7">
    <source>
        <dbReference type="Proteomes" id="UP000789396"/>
    </source>
</evidence>
<evidence type="ECO:0000259" key="5">
    <source>
        <dbReference type="Pfam" id="PF02892"/>
    </source>
</evidence>
<keyword evidence="1" id="KW-0479">Metal-binding</keyword>
<evidence type="ECO:0000256" key="2">
    <source>
        <dbReference type="ARBA" id="ARBA00022771"/>
    </source>
</evidence>
<gene>
    <name evidence="6" type="ORF">RFULGI_LOCUS7845</name>
</gene>
<sequence length="170" mass="19576">MEDLTISDEEFDPSDTDSESSNTNNKKTFELETTVTLLPQITKHDASKKPSPVWNFMHEKVDSNKTAIVRCDYCPQEYSIKTSTGVLTDHLNKQHKYNITLNQKHKSLAKKPYGNEDTQRIKECTTSILNFIISNQALFKIVKSTCFCKMINILDLRYISPTCTYLKEKI</sequence>
<proteinExistence type="predicted"/>
<keyword evidence="7" id="KW-1185">Reference proteome</keyword>
<evidence type="ECO:0000256" key="4">
    <source>
        <dbReference type="SAM" id="MobiDB-lite"/>
    </source>
</evidence>
<evidence type="ECO:0000313" key="6">
    <source>
        <dbReference type="EMBL" id="CAG8634471.1"/>
    </source>
</evidence>
<dbReference type="AlphaFoldDB" id="A0A9N9DG59"/>
<dbReference type="PANTHER" id="PTHR34396:SF25">
    <property type="entry name" value="BOUNDARY ELEMENT ASSOCIATED FACTOR"/>
    <property type="match status" value="1"/>
</dbReference>
<feature type="compositionally biased region" description="Acidic residues" evidence="4">
    <location>
        <begin position="1"/>
        <end position="18"/>
    </location>
</feature>
<feature type="non-terminal residue" evidence="6">
    <location>
        <position position="170"/>
    </location>
</feature>
<dbReference type="InterPro" id="IPR036236">
    <property type="entry name" value="Znf_C2H2_sf"/>
</dbReference>
<keyword evidence="3" id="KW-0862">Zinc</keyword>
<evidence type="ECO:0000256" key="1">
    <source>
        <dbReference type="ARBA" id="ARBA00022723"/>
    </source>
</evidence>
<dbReference type="GO" id="GO:1990837">
    <property type="term" value="F:sequence-specific double-stranded DNA binding"/>
    <property type="evidence" value="ECO:0007669"/>
    <property type="project" value="TreeGrafter"/>
</dbReference>
<dbReference type="EMBL" id="CAJVPZ010011879">
    <property type="protein sequence ID" value="CAG8634471.1"/>
    <property type="molecule type" value="Genomic_DNA"/>
</dbReference>
<accession>A0A9N9DG59</accession>
<dbReference type="InterPro" id="IPR053031">
    <property type="entry name" value="Cuticle_assoc_protein"/>
</dbReference>
<dbReference type="SUPFAM" id="SSF57667">
    <property type="entry name" value="beta-beta-alpha zinc fingers"/>
    <property type="match status" value="1"/>
</dbReference>
<comment type="caution">
    <text evidence="6">The sequence shown here is derived from an EMBL/GenBank/DDBJ whole genome shotgun (WGS) entry which is preliminary data.</text>
</comment>
<protein>
    <submittedName>
        <fullName evidence="6">19691_t:CDS:1</fullName>
    </submittedName>
</protein>
<dbReference type="GO" id="GO:0005634">
    <property type="term" value="C:nucleus"/>
    <property type="evidence" value="ECO:0007669"/>
    <property type="project" value="TreeGrafter"/>
</dbReference>
<dbReference type="OrthoDB" id="10428227at2759"/>
<dbReference type="GO" id="GO:0006357">
    <property type="term" value="P:regulation of transcription by RNA polymerase II"/>
    <property type="evidence" value="ECO:0007669"/>
    <property type="project" value="TreeGrafter"/>
</dbReference>